<evidence type="ECO:0000313" key="2">
    <source>
        <dbReference type="EMBL" id="MFC0270723.1"/>
    </source>
</evidence>
<reference evidence="2 3" key="1">
    <citation type="submission" date="2024-09" db="EMBL/GenBank/DDBJ databases">
        <authorList>
            <person name="Sun Q."/>
            <person name="Mori K."/>
        </authorList>
    </citation>
    <scope>NUCLEOTIDE SEQUENCE [LARGE SCALE GENOMIC DNA]</scope>
    <source>
        <strain evidence="2 3">CCM 7228</strain>
    </source>
</reference>
<dbReference type="PANTHER" id="PTHR39175">
    <property type="entry name" value="FAMILY PROTEIN, PUTATIVE (AFU_ORTHOLOGUE AFUA_3G15060)-RELATED"/>
    <property type="match status" value="1"/>
</dbReference>
<dbReference type="PANTHER" id="PTHR39175:SF1">
    <property type="entry name" value="FAMILY PROTEIN, PUTATIVE (AFU_ORTHOLOGUE AFUA_3G15060)-RELATED"/>
    <property type="match status" value="1"/>
</dbReference>
<keyword evidence="3" id="KW-1185">Reference proteome</keyword>
<evidence type="ECO:0000259" key="1">
    <source>
        <dbReference type="PROSITE" id="PS51819"/>
    </source>
</evidence>
<evidence type="ECO:0000313" key="3">
    <source>
        <dbReference type="Proteomes" id="UP001589854"/>
    </source>
</evidence>
<protein>
    <submittedName>
        <fullName evidence="2">Glyoxalase</fullName>
    </submittedName>
</protein>
<feature type="domain" description="VOC" evidence="1">
    <location>
        <begin position="7"/>
        <end position="120"/>
    </location>
</feature>
<dbReference type="EMBL" id="JBHLVO010000002">
    <property type="protein sequence ID" value="MFC0270723.1"/>
    <property type="molecule type" value="Genomic_DNA"/>
</dbReference>
<sequence>MTITILKLDHIQLCVPIGEEPMARQFYLNILKFQEIEKPESLKSNGGFWCQAGDVQLHIGVEKMQETLSKRHPAFLVENVAITRTYLENHAVKTQDEKPVPGVKRFSCFDPFNNRIEFLE</sequence>
<dbReference type="Proteomes" id="UP001589854">
    <property type="component" value="Unassembled WGS sequence"/>
</dbReference>
<comment type="caution">
    <text evidence="2">The sequence shown here is derived from an EMBL/GenBank/DDBJ whole genome shotgun (WGS) entry which is preliminary data.</text>
</comment>
<accession>A0ABV6GAL3</accession>
<dbReference type="Gene3D" id="3.10.180.10">
    <property type="entry name" value="2,3-Dihydroxybiphenyl 1,2-Dioxygenase, domain 1"/>
    <property type="match status" value="1"/>
</dbReference>
<name>A0ABV6GAL3_9BACI</name>
<dbReference type="InterPro" id="IPR037523">
    <property type="entry name" value="VOC_core"/>
</dbReference>
<dbReference type="InterPro" id="IPR029068">
    <property type="entry name" value="Glyas_Bleomycin-R_OHBP_Dase"/>
</dbReference>
<dbReference type="PROSITE" id="PS51819">
    <property type="entry name" value="VOC"/>
    <property type="match status" value="1"/>
</dbReference>
<proteinExistence type="predicted"/>
<gene>
    <name evidence="2" type="ORF">ACFFIX_04565</name>
</gene>
<organism evidence="2 3">
    <name type="scientific">Metabacillus herbersteinensis</name>
    <dbReference type="NCBI Taxonomy" id="283816"/>
    <lineage>
        <taxon>Bacteria</taxon>
        <taxon>Bacillati</taxon>
        <taxon>Bacillota</taxon>
        <taxon>Bacilli</taxon>
        <taxon>Bacillales</taxon>
        <taxon>Bacillaceae</taxon>
        <taxon>Metabacillus</taxon>
    </lineage>
</organism>
<dbReference type="SUPFAM" id="SSF54593">
    <property type="entry name" value="Glyoxalase/Bleomycin resistance protein/Dihydroxybiphenyl dioxygenase"/>
    <property type="match status" value="1"/>
</dbReference>
<dbReference type="RefSeq" id="WP_378930981.1">
    <property type="nucleotide sequence ID" value="NZ_JBHLVO010000002.1"/>
</dbReference>